<reference evidence="3" key="1">
    <citation type="journal article" date="2019" name="Int. J. Syst. Evol. Microbiol.">
        <title>The Global Catalogue of Microorganisms (GCM) 10K type strain sequencing project: providing services to taxonomists for standard genome sequencing and annotation.</title>
        <authorList>
            <consortium name="The Broad Institute Genomics Platform"/>
            <consortium name="The Broad Institute Genome Sequencing Center for Infectious Disease"/>
            <person name="Wu L."/>
            <person name="Ma J."/>
        </authorList>
    </citation>
    <scope>NUCLEOTIDE SEQUENCE [LARGE SCALE GENOMIC DNA]</scope>
    <source>
        <strain evidence="3">KCTC 12907</strain>
    </source>
</reference>
<keyword evidence="2" id="KW-0489">Methyltransferase</keyword>
<accession>A0ABW2F6M4</accession>
<organism evidence="2 3">
    <name type="scientific">Cohnella cellulosilytica</name>
    <dbReference type="NCBI Taxonomy" id="986710"/>
    <lineage>
        <taxon>Bacteria</taxon>
        <taxon>Bacillati</taxon>
        <taxon>Bacillota</taxon>
        <taxon>Bacilli</taxon>
        <taxon>Bacillales</taxon>
        <taxon>Paenibacillaceae</taxon>
        <taxon>Cohnella</taxon>
    </lineage>
</organism>
<evidence type="ECO:0000313" key="3">
    <source>
        <dbReference type="Proteomes" id="UP001596378"/>
    </source>
</evidence>
<dbReference type="SUPFAM" id="SSF53335">
    <property type="entry name" value="S-adenosyl-L-methionine-dependent methyltransferases"/>
    <property type="match status" value="1"/>
</dbReference>
<feature type="domain" description="Methyltransferase" evidence="1">
    <location>
        <begin position="75"/>
        <end position="163"/>
    </location>
</feature>
<comment type="caution">
    <text evidence="2">The sequence shown here is derived from an EMBL/GenBank/DDBJ whole genome shotgun (WGS) entry which is preliminary data.</text>
</comment>
<dbReference type="RefSeq" id="WP_378048194.1">
    <property type="nucleotide sequence ID" value="NZ_JBHMDN010000016.1"/>
</dbReference>
<evidence type="ECO:0000313" key="2">
    <source>
        <dbReference type="EMBL" id="MFC7147709.1"/>
    </source>
</evidence>
<dbReference type="InterPro" id="IPR041698">
    <property type="entry name" value="Methyltransf_25"/>
</dbReference>
<dbReference type="GO" id="GO:0061542">
    <property type="term" value="F:3-demethylubiquinol 3-O-methyltransferase activity"/>
    <property type="evidence" value="ECO:0007669"/>
    <property type="project" value="UniProtKB-EC"/>
</dbReference>
<keyword evidence="3" id="KW-1185">Reference proteome</keyword>
<protein>
    <submittedName>
        <fullName evidence="2">Class I SAM-dependent methyltransferase</fullName>
        <ecNumber evidence="2">2.1.1.222</ecNumber>
        <ecNumber evidence="2">2.1.1.64</ecNumber>
    </submittedName>
</protein>
<dbReference type="EC" id="2.1.1.64" evidence="2"/>
<gene>
    <name evidence="2" type="ORF">ACFQMJ_04085</name>
</gene>
<name>A0ABW2F6M4_9BACL</name>
<dbReference type="EC" id="2.1.1.222" evidence="2"/>
<sequence length="293" mass="32125">MNDFYDETAWEQAWKDYGDSVANKLAGAGVDLSRSFDAKAKVFNEQSFNEEGRRRTARIINWLEVQGVELEGASVLDVGAASGVFSVPFAERGAFVTAVESSPPLVELLSANLAGFGPDRASIVAERFENVDAEARGWSGKFDLVFVSMCPVVRDWESVEKLLGCAGRFCYISLPAGPAEHSLASEIWPLIVGQPFRPGPTAMGYLLHLLYLKGYSYQSIVTQERKTAEMSREAALQEAMGLLSSRGLPADEASRRTIADYLERTYPSGTVTVRQGGRFGKVLIRLQDLSMYG</sequence>
<evidence type="ECO:0000259" key="1">
    <source>
        <dbReference type="Pfam" id="PF13649"/>
    </source>
</evidence>
<dbReference type="Pfam" id="PF13649">
    <property type="entry name" value="Methyltransf_25"/>
    <property type="match status" value="1"/>
</dbReference>
<dbReference type="CDD" id="cd02440">
    <property type="entry name" value="AdoMet_MTases"/>
    <property type="match status" value="1"/>
</dbReference>
<dbReference type="GO" id="GO:0032259">
    <property type="term" value="P:methylation"/>
    <property type="evidence" value="ECO:0007669"/>
    <property type="project" value="UniProtKB-KW"/>
</dbReference>
<dbReference type="Proteomes" id="UP001596378">
    <property type="component" value="Unassembled WGS sequence"/>
</dbReference>
<keyword evidence="2" id="KW-0808">Transferase</keyword>
<dbReference type="GO" id="GO:0102208">
    <property type="term" value="F:2-polyprenyl-6-hydroxyphenol methylase activity"/>
    <property type="evidence" value="ECO:0007669"/>
    <property type="project" value="UniProtKB-EC"/>
</dbReference>
<dbReference type="EMBL" id="JBHTAI010000002">
    <property type="protein sequence ID" value="MFC7147709.1"/>
    <property type="molecule type" value="Genomic_DNA"/>
</dbReference>
<dbReference type="InterPro" id="IPR029063">
    <property type="entry name" value="SAM-dependent_MTases_sf"/>
</dbReference>
<dbReference type="Gene3D" id="3.40.50.150">
    <property type="entry name" value="Vaccinia Virus protein VP39"/>
    <property type="match status" value="1"/>
</dbReference>
<proteinExistence type="predicted"/>